<evidence type="ECO:0000313" key="3">
    <source>
        <dbReference type="EMBL" id="RNB61097.1"/>
    </source>
</evidence>
<dbReference type="SUPFAM" id="SSF110395">
    <property type="entry name" value="CutC-like"/>
    <property type="match status" value="1"/>
</dbReference>
<dbReference type="Gene3D" id="3.20.20.380">
    <property type="entry name" value="Copper homeostasis (CutC) domain"/>
    <property type="match status" value="1"/>
</dbReference>
<dbReference type="HAMAP" id="MF_00795">
    <property type="entry name" value="CutC"/>
    <property type="match status" value="1"/>
</dbReference>
<dbReference type="EMBL" id="RHHS01000008">
    <property type="protein sequence ID" value="RNB61097.1"/>
    <property type="molecule type" value="Genomic_DNA"/>
</dbReference>
<keyword evidence="4" id="KW-1185">Reference proteome</keyword>
<dbReference type="InterPro" id="IPR005627">
    <property type="entry name" value="CutC-like"/>
</dbReference>
<gene>
    <name evidence="2" type="primary">cutC</name>
    <name evidence="3" type="ORF">EDM57_01660</name>
</gene>
<dbReference type="PANTHER" id="PTHR12598">
    <property type="entry name" value="COPPER HOMEOSTASIS PROTEIN CUTC"/>
    <property type="match status" value="1"/>
</dbReference>
<dbReference type="AlphaFoldDB" id="A0A3M8BDQ7"/>
<keyword evidence="2" id="KW-0963">Cytoplasm</keyword>
<reference evidence="3 4" key="1">
    <citation type="submission" date="2018-10" db="EMBL/GenBank/DDBJ databases">
        <title>Phylogenomics of Brevibacillus.</title>
        <authorList>
            <person name="Dunlap C."/>
        </authorList>
    </citation>
    <scope>NUCLEOTIDE SEQUENCE [LARGE SCALE GENOMIC DNA]</scope>
    <source>
        <strain evidence="3 4">DSM 100115</strain>
    </source>
</reference>
<name>A0A3M8BDQ7_9BACL</name>
<dbReference type="RefSeq" id="WP_122903047.1">
    <property type="nucleotide sequence ID" value="NZ_RHHS01000008.1"/>
</dbReference>
<organism evidence="3 4">
    <name type="scientific">Brevibacillus gelatini</name>
    <dbReference type="NCBI Taxonomy" id="1655277"/>
    <lineage>
        <taxon>Bacteria</taxon>
        <taxon>Bacillati</taxon>
        <taxon>Bacillota</taxon>
        <taxon>Bacilli</taxon>
        <taxon>Bacillales</taxon>
        <taxon>Paenibacillaceae</taxon>
        <taxon>Brevibacillus</taxon>
    </lineage>
</organism>
<protein>
    <recommendedName>
        <fullName evidence="2">PF03932 family protein CutC</fullName>
    </recommendedName>
</protein>
<evidence type="ECO:0000256" key="2">
    <source>
        <dbReference type="HAMAP-Rule" id="MF_00795"/>
    </source>
</evidence>
<comment type="similarity">
    <text evidence="1 2">Belongs to the CutC family.</text>
</comment>
<comment type="caution">
    <text evidence="2">Once thought to be involved in copper homeostasis, experiments in E.coli have shown this is not the case.</text>
</comment>
<sequence length="239" mass="25964">MLVEVIATSVEDAKRAEQGGADRLELISGILEGGLTPSWGLVNAVVKAVSIPVHVMVRPHSQSFCYTADELRVMKEDVRMIRELGAAGVVFGMLTPERQIDRYGLELLLTEADGLNVTFHRAFDEAADLLEAARVLLQYPQVRTILTSGGKRTAIEGADCIAKLVRMTKQTSLGVLAGSGLTEANAPEFIRRTGVQQVHFGTAAREEKQALRYVDAGRVAAIKRACMQTATLKSPMDRT</sequence>
<comment type="subcellular location">
    <subcellularLocation>
        <location evidence="2">Cytoplasm</location>
    </subcellularLocation>
</comment>
<dbReference type="Pfam" id="PF03932">
    <property type="entry name" value="CutC"/>
    <property type="match status" value="1"/>
</dbReference>
<dbReference type="InterPro" id="IPR036822">
    <property type="entry name" value="CutC-like_dom_sf"/>
</dbReference>
<accession>A0A3M8BDQ7</accession>
<evidence type="ECO:0000256" key="1">
    <source>
        <dbReference type="ARBA" id="ARBA00007768"/>
    </source>
</evidence>
<dbReference type="PANTHER" id="PTHR12598:SF0">
    <property type="entry name" value="COPPER HOMEOSTASIS PROTEIN CUTC HOMOLOG"/>
    <property type="match status" value="1"/>
</dbReference>
<evidence type="ECO:0000313" key="4">
    <source>
        <dbReference type="Proteomes" id="UP000268829"/>
    </source>
</evidence>
<dbReference type="GO" id="GO:0005737">
    <property type="term" value="C:cytoplasm"/>
    <property type="evidence" value="ECO:0007669"/>
    <property type="project" value="UniProtKB-SubCell"/>
</dbReference>
<dbReference type="GO" id="GO:0005507">
    <property type="term" value="F:copper ion binding"/>
    <property type="evidence" value="ECO:0007669"/>
    <property type="project" value="TreeGrafter"/>
</dbReference>
<dbReference type="Proteomes" id="UP000268829">
    <property type="component" value="Unassembled WGS sequence"/>
</dbReference>
<proteinExistence type="inferred from homology"/>
<dbReference type="OrthoDB" id="9815677at2"/>
<comment type="caution">
    <text evidence="3">The sequence shown here is derived from an EMBL/GenBank/DDBJ whole genome shotgun (WGS) entry which is preliminary data.</text>
</comment>